<dbReference type="Pfam" id="PF02900">
    <property type="entry name" value="LigB"/>
    <property type="match status" value="1"/>
</dbReference>
<comment type="similarity">
    <text evidence="2">Belongs to the DODA-type extradiol aromatic ring-opening dioxygenase family.</text>
</comment>
<dbReference type="Proteomes" id="UP000254537">
    <property type="component" value="Chromosome"/>
</dbReference>
<dbReference type="InterPro" id="IPR004183">
    <property type="entry name" value="Xdiol_dOase_suB"/>
</dbReference>
<proteinExistence type="inferred from homology"/>
<organism evidence="7 8">
    <name type="scientific">Crenobacter cavernae</name>
    <dbReference type="NCBI Taxonomy" id="2290923"/>
    <lineage>
        <taxon>Bacteria</taxon>
        <taxon>Pseudomonadati</taxon>
        <taxon>Pseudomonadota</taxon>
        <taxon>Betaproteobacteria</taxon>
        <taxon>Neisseriales</taxon>
        <taxon>Neisseriaceae</taxon>
        <taxon>Crenobacter</taxon>
    </lineage>
</organism>
<evidence type="ECO:0000256" key="4">
    <source>
        <dbReference type="ARBA" id="ARBA00022833"/>
    </source>
</evidence>
<dbReference type="InterPro" id="IPR014436">
    <property type="entry name" value="Extradiol_dOase_DODA"/>
</dbReference>
<keyword evidence="4" id="KW-0862">Zinc</keyword>
<dbReference type="EMBL" id="CP031337">
    <property type="protein sequence ID" value="AXK37994.1"/>
    <property type="molecule type" value="Genomic_DNA"/>
</dbReference>
<evidence type="ECO:0000313" key="7">
    <source>
        <dbReference type="EMBL" id="AXK37994.1"/>
    </source>
</evidence>
<protein>
    <submittedName>
        <fullName evidence="7">Dioxygenase</fullName>
    </submittedName>
</protein>
<reference evidence="7 8" key="1">
    <citation type="submission" date="2018-07" db="EMBL/GenBank/DDBJ databases">
        <title>Crenobacter cavernae sp. nov., isolated from a karst cave.</title>
        <authorList>
            <person name="Zhu H."/>
        </authorList>
    </citation>
    <scope>NUCLEOTIDE SEQUENCE [LARGE SCALE GENOMIC DNA]</scope>
    <source>
        <strain evidence="7 8">K1W11S-77</strain>
    </source>
</reference>
<gene>
    <name evidence="7" type="ORF">DWG20_00325</name>
</gene>
<dbReference type="SUPFAM" id="SSF53213">
    <property type="entry name" value="LigB-like"/>
    <property type="match status" value="1"/>
</dbReference>
<keyword evidence="7" id="KW-0223">Dioxygenase</keyword>
<comment type="cofactor">
    <cofactor evidence="1">
        <name>Zn(2+)</name>
        <dbReference type="ChEBI" id="CHEBI:29105"/>
    </cofactor>
</comment>
<dbReference type="CDD" id="cd07363">
    <property type="entry name" value="45_DOPA_Dioxygenase"/>
    <property type="match status" value="1"/>
</dbReference>
<dbReference type="GO" id="GO:0008270">
    <property type="term" value="F:zinc ion binding"/>
    <property type="evidence" value="ECO:0007669"/>
    <property type="project" value="InterPro"/>
</dbReference>
<dbReference type="PIRSF" id="PIRSF006157">
    <property type="entry name" value="Doxgns_DODA"/>
    <property type="match status" value="1"/>
</dbReference>
<sequence length="272" mass="29605">MAGPCVLERRCVMQTQTQPALFISHGAPELALETGPDAEHLRTLGRTLPTPSVILIVSAHWATRSLVINQTPQPATWHDFSGFPPALYDIRYPARSDTALAARLPALLSEAGFECQVSHDRPLDHGAWVPLSLMYPDASIPLVALSLPLSLGAKGLLRLGGALAFLRQQGVLIVGSGGYIHNLWAMESDGAPPAEWADAFSRWADARLHAREDEALADWQQSAPHAKQNHPTPEHFLPLFVALGAASPGATPVKLYDNWRYGSLSMACWRFD</sequence>
<evidence type="ECO:0000256" key="3">
    <source>
        <dbReference type="ARBA" id="ARBA00022723"/>
    </source>
</evidence>
<dbReference type="PANTHER" id="PTHR30096:SF0">
    <property type="entry name" value="4,5-DOPA DIOXYGENASE EXTRADIOL-LIKE PROTEIN"/>
    <property type="match status" value="1"/>
</dbReference>
<dbReference type="AlphaFoldDB" id="A0A345Y242"/>
<accession>A0A345Y242</accession>
<evidence type="ECO:0000313" key="8">
    <source>
        <dbReference type="Proteomes" id="UP000254537"/>
    </source>
</evidence>
<keyword evidence="3" id="KW-0479">Metal-binding</keyword>
<feature type="domain" description="Extradiol ring-cleavage dioxygenase class III enzyme subunit B" evidence="6">
    <location>
        <begin position="49"/>
        <end position="248"/>
    </location>
</feature>
<dbReference type="GO" id="GO:0016702">
    <property type="term" value="F:oxidoreductase activity, acting on single donors with incorporation of molecular oxygen, incorporation of two atoms of oxygen"/>
    <property type="evidence" value="ECO:0007669"/>
    <property type="project" value="UniProtKB-ARBA"/>
</dbReference>
<evidence type="ECO:0000256" key="1">
    <source>
        <dbReference type="ARBA" id="ARBA00001947"/>
    </source>
</evidence>
<evidence type="ECO:0000256" key="5">
    <source>
        <dbReference type="ARBA" id="ARBA00023002"/>
    </source>
</evidence>
<evidence type="ECO:0000256" key="2">
    <source>
        <dbReference type="ARBA" id="ARBA00007581"/>
    </source>
</evidence>
<keyword evidence="5" id="KW-0560">Oxidoreductase</keyword>
<dbReference type="KEGG" id="ccah:DWG20_00325"/>
<name>A0A345Y242_9NEIS</name>
<dbReference type="OrthoDB" id="9790889at2"/>
<dbReference type="GO" id="GO:0008198">
    <property type="term" value="F:ferrous iron binding"/>
    <property type="evidence" value="ECO:0007669"/>
    <property type="project" value="InterPro"/>
</dbReference>
<evidence type="ECO:0000259" key="6">
    <source>
        <dbReference type="Pfam" id="PF02900"/>
    </source>
</evidence>
<dbReference type="PANTHER" id="PTHR30096">
    <property type="entry name" value="4,5-DOPA DIOXYGENASE EXTRADIOL-LIKE PROTEIN"/>
    <property type="match status" value="1"/>
</dbReference>
<dbReference type="Gene3D" id="3.40.830.10">
    <property type="entry name" value="LigB-like"/>
    <property type="match status" value="1"/>
</dbReference>